<gene>
    <name evidence="2" type="primary">OSJNBb0043P23.14</name>
</gene>
<reference evidence="3" key="2">
    <citation type="journal article" date="2008" name="Nucleic Acids Res.">
        <title>The rice annotation project database (RAP-DB): 2008 update.</title>
        <authorList>
            <consortium name="The rice annotation project (RAP)"/>
        </authorList>
    </citation>
    <scope>GENOME REANNOTATION</scope>
    <source>
        <strain evidence="3">cv. Nipponbare</strain>
    </source>
</reference>
<dbReference type="AlphaFoldDB" id="Q84SN1"/>
<feature type="region of interest" description="Disordered" evidence="1">
    <location>
        <begin position="35"/>
        <end position="120"/>
    </location>
</feature>
<protein>
    <submittedName>
        <fullName evidence="2">Uncharacterized protein</fullName>
    </submittedName>
</protein>
<dbReference type="EMBL" id="AC099324">
    <property type="protein sequence ID" value="AAO73292.1"/>
    <property type="molecule type" value="Genomic_DNA"/>
</dbReference>
<proteinExistence type="predicted"/>
<accession>Q84SN1</accession>
<evidence type="ECO:0000313" key="3">
    <source>
        <dbReference type="Proteomes" id="UP000000763"/>
    </source>
</evidence>
<sequence length="142" mass="15306">MGTTSSTSSPLFSVFCSPTPLENGRVVEVRGQITRFHAPSSSSTRRRRLHSSARMQRTTRTRRRARAEKDKGGGHRPAGRRAGGGSHRAGRVASVCGEGGGRRVRAGHAPSSELDSIERLGQQNNNILDLGETTAWATQTDL</sequence>
<organism evidence="2 3">
    <name type="scientific">Oryza sativa subsp. japonica</name>
    <name type="common">Rice</name>
    <dbReference type="NCBI Taxonomy" id="39947"/>
    <lineage>
        <taxon>Eukaryota</taxon>
        <taxon>Viridiplantae</taxon>
        <taxon>Streptophyta</taxon>
        <taxon>Embryophyta</taxon>
        <taxon>Tracheophyta</taxon>
        <taxon>Spermatophyta</taxon>
        <taxon>Magnoliopsida</taxon>
        <taxon>Liliopsida</taxon>
        <taxon>Poales</taxon>
        <taxon>Poaceae</taxon>
        <taxon>BOP clade</taxon>
        <taxon>Oryzoideae</taxon>
        <taxon>Oryzeae</taxon>
        <taxon>Oryzinae</taxon>
        <taxon>Oryza</taxon>
        <taxon>Oryza sativa</taxon>
    </lineage>
</organism>
<dbReference type="Proteomes" id="UP000000763">
    <property type="component" value="Chromosome 3"/>
</dbReference>
<evidence type="ECO:0000256" key="1">
    <source>
        <dbReference type="SAM" id="MobiDB-lite"/>
    </source>
</evidence>
<reference evidence="3" key="1">
    <citation type="journal article" date="2005" name="Nature">
        <title>The map-based sequence of the rice genome.</title>
        <authorList>
            <consortium name="International rice genome sequencing project (IRGSP)"/>
            <person name="Matsumoto T."/>
            <person name="Wu J."/>
            <person name="Kanamori H."/>
            <person name="Katayose Y."/>
            <person name="Fujisawa M."/>
            <person name="Namiki N."/>
            <person name="Mizuno H."/>
            <person name="Yamamoto K."/>
            <person name="Antonio B.A."/>
            <person name="Baba T."/>
            <person name="Sakata K."/>
            <person name="Nagamura Y."/>
            <person name="Aoki H."/>
            <person name="Arikawa K."/>
            <person name="Arita K."/>
            <person name="Bito T."/>
            <person name="Chiden Y."/>
            <person name="Fujitsuka N."/>
            <person name="Fukunaka R."/>
            <person name="Hamada M."/>
            <person name="Harada C."/>
            <person name="Hayashi A."/>
            <person name="Hijishita S."/>
            <person name="Honda M."/>
            <person name="Hosokawa S."/>
            <person name="Ichikawa Y."/>
            <person name="Idonuma A."/>
            <person name="Iijima M."/>
            <person name="Ikeda M."/>
            <person name="Ikeno M."/>
            <person name="Ito K."/>
            <person name="Ito S."/>
            <person name="Ito T."/>
            <person name="Ito Y."/>
            <person name="Ito Y."/>
            <person name="Iwabuchi A."/>
            <person name="Kamiya K."/>
            <person name="Karasawa W."/>
            <person name="Kurita K."/>
            <person name="Katagiri S."/>
            <person name="Kikuta A."/>
            <person name="Kobayashi H."/>
            <person name="Kobayashi N."/>
            <person name="Machita K."/>
            <person name="Maehara T."/>
            <person name="Masukawa M."/>
            <person name="Mizubayashi T."/>
            <person name="Mukai Y."/>
            <person name="Nagasaki H."/>
            <person name="Nagata Y."/>
            <person name="Naito S."/>
            <person name="Nakashima M."/>
            <person name="Nakama Y."/>
            <person name="Nakamichi Y."/>
            <person name="Nakamura M."/>
            <person name="Meguro A."/>
            <person name="Negishi M."/>
            <person name="Ohta I."/>
            <person name="Ohta T."/>
            <person name="Okamoto M."/>
            <person name="Ono N."/>
            <person name="Saji S."/>
            <person name="Sakaguchi M."/>
            <person name="Sakai K."/>
            <person name="Shibata M."/>
            <person name="Shimokawa T."/>
            <person name="Song J."/>
            <person name="Takazaki Y."/>
            <person name="Terasawa K."/>
            <person name="Tsugane M."/>
            <person name="Tsuji K."/>
            <person name="Ueda S."/>
            <person name="Waki K."/>
            <person name="Yamagata H."/>
            <person name="Yamamoto M."/>
            <person name="Yamamoto S."/>
            <person name="Yamane H."/>
            <person name="Yoshiki S."/>
            <person name="Yoshihara R."/>
            <person name="Yukawa K."/>
            <person name="Zhong H."/>
            <person name="Yano M."/>
            <person name="Yuan Q."/>
            <person name="Ouyang S."/>
            <person name="Liu J."/>
            <person name="Jones K.M."/>
            <person name="Gansberger K."/>
            <person name="Moffat K."/>
            <person name="Hill J."/>
            <person name="Bera J."/>
            <person name="Fadrosh D."/>
            <person name="Jin S."/>
            <person name="Johri S."/>
            <person name="Kim M."/>
            <person name="Overton L."/>
            <person name="Reardon M."/>
            <person name="Tsitrin T."/>
            <person name="Vuong H."/>
            <person name="Weaver B."/>
            <person name="Ciecko A."/>
            <person name="Tallon L."/>
            <person name="Jackson J."/>
            <person name="Pai G."/>
            <person name="Aken S.V."/>
            <person name="Utterback T."/>
            <person name="Reidmuller S."/>
            <person name="Feldblyum T."/>
            <person name="Hsiao J."/>
            <person name="Zismann V."/>
            <person name="Iobst S."/>
            <person name="de Vazeille A.R."/>
            <person name="Buell C.R."/>
            <person name="Ying K."/>
            <person name="Li Y."/>
            <person name="Lu T."/>
            <person name="Huang Y."/>
            <person name="Zhao Q."/>
            <person name="Feng Q."/>
            <person name="Zhang L."/>
            <person name="Zhu J."/>
            <person name="Weng Q."/>
            <person name="Mu J."/>
            <person name="Lu Y."/>
            <person name="Fan D."/>
            <person name="Liu Y."/>
            <person name="Guan J."/>
            <person name="Zhang Y."/>
            <person name="Yu S."/>
            <person name="Liu X."/>
            <person name="Zhang Y."/>
            <person name="Hong G."/>
            <person name="Han B."/>
            <person name="Choisne N."/>
            <person name="Demange N."/>
            <person name="Orjeda G."/>
            <person name="Samain S."/>
            <person name="Cattolico L."/>
            <person name="Pelletier E."/>
            <person name="Couloux A."/>
            <person name="Segurens B."/>
            <person name="Wincker P."/>
            <person name="D'Hont A."/>
            <person name="Scarpelli C."/>
            <person name="Weissenbach J."/>
            <person name="Salanoubat M."/>
            <person name="Quetier F."/>
            <person name="Yu Y."/>
            <person name="Kim H.R."/>
            <person name="Rambo T."/>
            <person name="Currie J."/>
            <person name="Collura K."/>
            <person name="Luo M."/>
            <person name="Yang T."/>
            <person name="Ammiraju J.S.S."/>
            <person name="Engler F."/>
            <person name="Soderlund C."/>
            <person name="Wing R.A."/>
            <person name="Palmer L.E."/>
            <person name="de la Bastide M."/>
            <person name="Spiegel L."/>
            <person name="Nascimento L."/>
            <person name="Zutavern T."/>
            <person name="O'Shaughnessy A."/>
            <person name="Dike S."/>
            <person name="Dedhia N."/>
            <person name="Preston R."/>
            <person name="Balija V."/>
            <person name="McCombie W.R."/>
            <person name="Chow T."/>
            <person name="Chen H."/>
            <person name="Chung M."/>
            <person name="Chen C."/>
            <person name="Shaw J."/>
            <person name="Wu H."/>
            <person name="Hsiao K."/>
            <person name="Chao Y."/>
            <person name="Chu M."/>
            <person name="Cheng C."/>
            <person name="Hour A."/>
            <person name="Lee P."/>
            <person name="Lin S."/>
            <person name="Lin Y."/>
            <person name="Liou J."/>
            <person name="Liu S."/>
            <person name="Hsing Y."/>
            <person name="Raghuvanshi S."/>
            <person name="Mohanty A."/>
            <person name="Bharti A.K."/>
            <person name="Gaur A."/>
            <person name="Gupta V."/>
            <person name="Kumar D."/>
            <person name="Ravi V."/>
            <person name="Vij S."/>
            <person name="Kapur A."/>
            <person name="Khurana P."/>
            <person name="Khurana P."/>
            <person name="Khurana J.P."/>
            <person name="Tyagi A.K."/>
            <person name="Gaikwad K."/>
            <person name="Singh A."/>
            <person name="Dalal V."/>
            <person name="Srivastava S."/>
            <person name="Dixit A."/>
            <person name="Pal A.K."/>
            <person name="Ghazi I.A."/>
            <person name="Yadav M."/>
            <person name="Pandit A."/>
            <person name="Bhargava A."/>
            <person name="Sureshbabu K."/>
            <person name="Batra K."/>
            <person name="Sharma T.R."/>
            <person name="Mohapatra T."/>
            <person name="Singh N.K."/>
            <person name="Messing J."/>
            <person name="Nelson A.B."/>
            <person name="Fuks G."/>
            <person name="Kavchok S."/>
            <person name="Keizer G."/>
            <person name="Linton E."/>
            <person name="Llaca V."/>
            <person name="Song R."/>
            <person name="Tanyolac B."/>
            <person name="Young S."/>
            <person name="Ho-Il K."/>
            <person name="Hahn J.H."/>
            <person name="Sangsakoo G."/>
            <person name="Vanavichit A."/>
            <person name="de Mattos Luiz.A.T."/>
            <person name="Zimmer P.D."/>
            <person name="Malone G."/>
            <person name="Dellagostin O."/>
            <person name="de Oliveira A.C."/>
            <person name="Bevan M."/>
            <person name="Bancroft I."/>
            <person name="Minx P."/>
            <person name="Cordum H."/>
            <person name="Wilson R."/>
            <person name="Cheng Z."/>
            <person name="Jin W."/>
            <person name="Jiang J."/>
            <person name="Leong S.A."/>
            <person name="Iwama H."/>
            <person name="Gojobori T."/>
            <person name="Itoh T."/>
            <person name="Niimura Y."/>
            <person name="Fujii Y."/>
            <person name="Habara T."/>
            <person name="Sakai H."/>
            <person name="Sato Y."/>
            <person name="Wilson G."/>
            <person name="Kumar K."/>
            <person name="McCouch S."/>
            <person name="Juretic N."/>
            <person name="Hoen D."/>
            <person name="Wright S."/>
            <person name="Bruskiewich R."/>
            <person name="Bureau T."/>
            <person name="Miyao A."/>
            <person name="Hirochika H."/>
            <person name="Nishikawa T."/>
            <person name="Kadowaki K."/>
            <person name="Sugiura M."/>
            <person name="Burr B."/>
            <person name="Sasaki T."/>
        </authorList>
    </citation>
    <scope>NUCLEOTIDE SEQUENCE [LARGE SCALE GENOMIC DNA]</scope>
    <source>
        <strain evidence="3">cv. Nipponbare</strain>
    </source>
</reference>
<evidence type="ECO:0000313" key="2">
    <source>
        <dbReference type="EMBL" id="AAO73292.1"/>
    </source>
</evidence>
<name>Q84SN1_ORYSJ</name>
<feature type="compositionally biased region" description="Basic residues" evidence="1">
    <location>
        <begin position="44"/>
        <end position="66"/>
    </location>
</feature>